<dbReference type="OrthoDB" id="538223at2759"/>
<dbReference type="eggNOG" id="KOG0266">
    <property type="taxonomic scope" value="Eukaryota"/>
</dbReference>
<gene>
    <name evidence="3" type="ORF">MAC_07116</name>
</gene>
<dbReference type="Gene3D" id="3.40.50.300">
    <property type="entry name" value="P-loop containing nucleotide triphosphate hydrolases"/>
    <property type="match status" value="1"/>
</dbReference>
<organism evidence="4">
    <name type="scientific">Metarhizium acridum (strain CQMa 102)</name>
    <dbReference type="NCBI Taxonomy" id="655827"/>
    <lineage>
        <taxon>Eukaryota</taxon>
        <taxon>Fungi</taxon>
        <taxon>Dikarya</taxon>
        <taxon>Ascomycota</taxon>
        <taxon>Pezizomycotina</taxon>
        <taxon>Sordariomycetes</taxon>
        <taxon>Hypocreomycetidae</taxon>
        <taxon>Hypocreales</taxon>
        <taxon>Clavicipitaceae</taxon>
        <taxon>Metarhizium</taxon>
    </lineage>
</organism>
<dbReference type="InParanoid" id="E9EB68"/>
<reference evidence="3 4" key="1">
    <citation type="journal article" date="2011" name="PLoS Genet.">
        <title>Genome sequencing and comparative transcriptomics of the model entomopathogenic fungi Metarhizium anisopliae and M. acridum.</title>
        <authorList>
            <person name="Gao Q."/>
            <person name="Jin K."/>
            <person name="Ying S.H."/>
            <person name="Zhang Y."/>
            <person name="Xiao G."/>
            <person name="Shang Y."/>
            <person name="Duan Z."/>
            <person name="Hu X."/>
            <person name="Xie X.Q."/>
            <person name="Zhou G."/>
            <person name="Peng G."/>
            <person name="Luo Z."/>
            <person name="Huang W."/>
            <person name="Wang B."/>
            <person name="Fang W."/>
            <person name="Wang S."/>
            <person name="Zhong Y."/>
            <person name="Ma L.J."/>
            <person name="St Leger R.J."/>
            <person name="Zhao G.P."/>
            <person name="Pei Y."/>
            <person name="Feng M.G."/>
            <person name="Xia Y."/>
            <person name="Wang C."/>
        </authorList>
    </citation>
    <scope>NUCLEOTIDE SEQUENCE [LARGE SCALE GENOMIC DNA]</scope>
    <source>
        <strain evidence="3 4">CQMa 102</strain>
    </source>
</reference>
<dbReference type="PROSITE" id="PS50837">
    <property type="entry name" value="NACHT"/>
    <property type="match status" value="1"/>
</dbReference>
<evidence type="ECO:0000259" key="2">
    <source>
        <dbReference type="PROSITE" id="PS50837"/>
    </source>
</evidence>
<name>E9EB68_METAQ</name>
<keyword evidence="1" id="KW-0677">Repeat</keyword>
<dbReference type="PANTHER" id="PTHR10039">
    <property type="entry name" value="AMELOGENIN"/>
    <property type="match status" value="1"/>
</dbReference>
<proteinExistence type="predicted"/>
<dbReference type="Pfam" id="PF24883">
    <property type="entry name" value="NPHP3_N"/>
    <property type="match status" value="1"/>
</dbReference>
<dbReference type="InterPro" id="IPR007111">
    <property type="entry name" value="NACHT_NTPase"/>
</dbReference>
<evidence type="ECO:0000313" key="3">
    <source>
        <dbReference type="EMBL" id="EFY86801.1"/>
    </source>
</evidence>
<dbReference type="HOGENOM" id="CLU_000288_6_21_1"/>
<dbReference type="STRING" id="655827.E9EB68"/>
<dbReference type="PANTHER" id="PTHR10039:SF14">
    <property type="entry name" value="NACHT DOMAIN-CONTAINING PROTEIN"/>
    <property type="match status" value="1"/>
</dbReference>
<dbReference type="AlphaFoldDB" id="E9EB68"/>
<dbReference type="SUPFAM" id="SSF52540">
    <property type="entry name" value="P-loop containing nucleoside triphosphate hydrolases"/>
    <property type="match status" value="1"/>
</dbReference>
<dbReference type="EMBL" id="GL698538">
    <property type="protein sequence ID" value="EFY86801.1"/>
    <property type="molecule type" value="Genomic_DNA"/>
</dbReference>
<evidence type="ECO:0000313" key="4">
    <source>
        <dbReference type="Proteomes" id="UP000002499"/>
    </source>
</evidence>
<feature type="domain" description="NACHT" evidence="2">
    <location>
        <begin position="43"/>
        <end position="179"/>
    </location>
</feature>
<sequence length="356" mass="39789">MKKIEKNKETLLNEAYKWIFDSKAYQAFTNWSNTGSTLLPSCRLLWIKGHAGTGKTMLLMGIIRELSSHSATLAPKVSHFFCQGTVKALNSSTATLRSLIWLLLVQQPHLISHLRLTHGNAGVSLFEGDCAFIYRSDAFEMYFVVDALDECQQDLNNLKKLILTSLTISDRVKWLVSSRLTVKLKTPETEAHVKAKVCKRAENTFLWVALVFKEPDMEDENQILLHGSYALNIVKETPSSLSKLYDDLMGRIEKGKMLDPQYCKNILLAAILAVRPLTLPELEVLAQLPKNMDPRTMVIRGFVAEGCGSSVLESMYRTGVGDIRFPWLWVSCPPKTDTTSSIFGGIETPGKSLTGS</sequence>
<dbReference type="InterPro" id="IPR027417">
    <property type="entry name" value="P-loop_NTPase"/>
</dbReference>
<keyword evidence="4" id="KW-1185">Reference proteome</keyword>
<evidence type="ECO:0000256" key="1">
    <source>
        <dbReference type="ARBA" id="ARBA00022737"/>
    </source>
</evidence>
<dbReference type="InterPro" id="IPR056884">
    <property type="entry name" value="NPHP3-like_N"/>
</dbReference>
<accession>E9EB68</accession>
<protein>
    <submittedName>
        <fullName evidence="3">Wd-repeat protein</fullName>
    </submittedName>
</protein>
<dbReference type="Proteomes" id="UP000002499">
    <property type="component" value="Unassembled WGS sequence"/>
</dbReference>